<keyword evidence="5" id="KW-0325">Glycoprotein</keyword>
<feature type="signal peptide" evidence="7">
    <location>
        <begin position="1"/>
        <end position="19"/>
    </location>
</feature>
<comment type="caution">
    <text evidence="6">Lacks conserved residue(s) required for the propagation of feature annotation.</text>
</comment>
<dbReference type="InterPro" id="IPR008972">
    <property type="entry name" value="Cupredoxin"/>
</dbReference>
<dbReference type="GO" id="GO:0007411">
    <property type="term" value="P:axon guidance"/>
    <property type="evidence" value="ECO:0007669"/>
    <property type="project" value="TreeGrafter"/>
</dbReference>
<keyword evidence="2 7" id="KW-0732">Signal</keyword>
<evidence type="ECO:0000256" key="3">
    <source>
        <dbReference type="ARBA" id="ARBA00023136"/>
    </source>
</evidence>
<reference evidence="9" key="1">
    <citation type="submission" date="2020-11" db="EMBL/GenBank/DDBJ databases">
        <authorList>
            <person name="Tran Van P."/>
        </authorList>
    </citation>
    <scope>NUCLEOTIDE SEQUENCE</scope>
</reference>
<organism evidence="9">
    <name type="scientific">Oppiella nova</name>
    <dbReference type="NCBI Taxonomy" id="334625"/>
    <lineage>
        <taxon>Eukaryota</taxon>
        <taxon>Metazoa</taxon>
        <taxon>Ecdysozoa</taxon>
        <taxon>Arthropoda</taxon>
        <taxon>Chelicerata</taxon>
        <taxon>Arachnida</taxon>
        <taxon>Acari</taxon>
        <taxon>Acariformes</taxon>
        <taxon>Sarcoptiformes</taxon>
        <taxon>Oribatida</taxon>
        <taxon>Brachypylina</taxon>
        <taxon>Oppioidea</taxon>
        <taxon>Oppiidae</taxon>
        <taxon>Oppiella</taxon>
    </lineage>
</organism>
<dbReference type="OrthoDB" id="6250301at2759"/>
<comment type="similarity">
    <text evidence="6">Belongs to the ephrin family.</text>
</comment>
<keyword evidence="4" id="KW-1015">Disulfide bond</keyword>
<dbReference type="PROSITE" id="PS51551">
    <property type="entry name" value="EPHRIN_RBD_2"/>
    <property type="match status" value="1"/>
</dbReference>
<dbReference type="InterPro" id="IPR001799">
    <property type="entry name" value="Ephrin_RBD"/>
</dbReference>
<dbReference type="GO" id="GO:0005886">
    <property type="term" value="C:plasma membrane"/>
    <property type="evidence" value="ECO:0007669"/>
    <property type="project" value="TreeGrafter"/>
</dbReference>
<evidence type="ECO:0000256" key="2">
    <source>
        <dbReference type="ARBA" id="ARBA00022729"/>
    </source>
</evidence>
<name>A0A7R9QV19_9ACAR</name>
<feature type="chain" id="PRO_5035593072" description="Ephrin RBD domain-containing protein" evidence="7">
    <location>
        <begin position="20"/>
        <end position="142"/>
    </location>
</feature>
<evidence type="ECO:0000256" key="1">
    <source>
        <dbReference type="ARBA" id="ARBA00004370"/>
    </source>
</evidence>
<proteinExistence type="inferred from homology"/>
<dbReference type="PANTHER" id="PTHR11304">
    <property type="entry name" value="EPHRIN"/>
    <property type="match status" value="1"/>
</dbReference>
<dbReference type="InterPro" id="IPR031328">
    <property type="entry name" value="Ephrin"/>
</dbReference>
<gene>
    <name evidence="9" type="ORF">ONB1V03_LOCUS14492</name>
</gene>
<dbReference type="EMBL" id="OC928640">
    <property type="protein sequence ID" value="CAD7657867.1"/>
    <property type="molecule type" value="Genomic_DNA"/>
</dbReference>
<evidence type="ECO:0000259" key="8">
    <source>
        <dbReference type="PROSITE" id="PS51551"/>
    </source>
</evidence>
<keyword evidence="10" id="KW-1185">Reference proteome</keyword>
<dbReference type="AlphaFoldDB" id="A0A7R9QV19"/>
<feature type="domain" description="Ephrin RBD" evidence="8">
    <location>
        <begin position="20"/>
        <end position="142"/>
    </location>
</feature>
<evidence type="ECO:0000256" key="5">
    <source>
        <dbReference type="ARBA" id="ARBA00023180"/>
    </source>
</evidence>
<dbReference type="Pfam" id="PF00812">
    <property type="entry name" value="Ephrin"/>
    <property type="match status" value="1"/>
</dbReference>
<dbReference type="GO" id="GO:0048013">
    <property type="term" value="P:ephrin receptor signaling pathway"/>
    <property type="evidence" value="ECO:0007669"/>
    <property type="project" value="TreeGrafter"/>
</dbReference>
<dbReference type="PANTHER" id="PTHR11304:SF29">
    <property type="entry name" value="EPHRIN"/>
    <property type="match status" value="1"/>
</dbReference>
<dbReference type="Proteomes" id="UP000728032">
    <property type="component" value="Unassembled WGS sequence"/>
</dbReference>
<comment type="subcellular location">
    <subcellularLocation>
        <location evidence="1">Membrane</location>
    </subcellularLocation>
</comment>
<protein>
    <recommendedName>
        <fullName evidence="8">Ephrin RBD domain-containing protein</fullName>
    </recommendedName>
</protein>
<accession>A0A7R9QV19</accession>
<evidence type="ECO:0000256" key="4">
    <source>
        <dbReference type="ARBA" id="ARBA00023157"/>
    </source>
</evidence>
<evidence type="ECO:0000256" key="6">
    <source>
        <dbReference type="PROSITE-ProRule" id="PRU00884"/>
    </source>
</evidence>
<evidence type="ECO:0000313" key="9">
    <source>
        <dbReference type="EMBL" id="CAD7657867.1"/>
    </source>
</evidence>
<evidence type="ECO:0000256" key="7">
    <source>
        <dbReference type="SAM" id="SignalP"/>
    </source>
</evidence>
<dbReference type="SUPFAM" id="SSF49503">
    <property type="entry name" value="Cupredoxins"/>
    <property type="match status" value="1"/>
</dbReference>
<keyword evidence="3" id="KW-0472">Membrane</keyword>
<dbReference type="GO" id="GO:0046875">
    <property type="term" value="F:ephrin receptor binding"/>
    <property type="evidence" value="ECO:0007669"/>
    <property type="project" value="TreeGrafter"/>
</dbReference>
<dbReference type="EMBL" id="CAJPVJ010013815">
    <property type="protein sequence ID" value="CAG2175053.1"/>
    <property type="molecule type" value="Genomic_DNA"/>
</dbReference>
<evidence type="ECO:0000313" key="10">
    <source>
        <dbReference type="Proteomes" id="UP000728032"/>
    </source>
</evidence>
<dbReference type="Gene3D" id="2.60.40.420">
    <property type="entry name" value="Cupredoxins - blue copper proteins"/>
    <property type="match status" value="1"/>
</dbReference>
<sequence length="142" mass="16416">MSIKWTVIACLVGFHSTLGVHLPDIPWNSSNPIFRTDNQDHIIEVNKDNPEYEYDTINIDCPRYPNHTPKELMETFIIYNVPKSDYDSCNITNPWDVHMIVVCDKPLSNRYHRITFRSTIILKVKTPVKTIGMALGVNDKNI</sequence>